<organism evidence="5">
    <name type="scientific">freshwater metagenome</name>
    <dbReference type="NCBI Taxonomy" id="449393"/>
    <lineage>
        <taxon>unclassified sequences</taxon>
        <taxon>metagenomes</taxon>
        <taxon>ecological metagenomes</taxon>
    </lineage>
</organism>
<dbReference type="GO" id="GO:0003700">
    <property type="term" value="F:DNA-binding transcription factor activity"/>
    <property type="evidence" value="ECO:0007669"/>
    <property type="project" value="InterPro"/>
</dbReference>
<evidence type="ECO:0000313" key="5">
    <source>
        <dbReference type="EMBL" id="CAB4908313.1"/>
    </source>
</evidence>
<dbReference type="PIRSF" id="PIRSF016838">
    <property type="entry name" value="PafC"/>
    <property type="match status" value="1"/>
</dbReference>
<dbReference type="Pfam" id="PF08279">
    <property type="entry name" value="HTH_11"/>
    <property type="match status" value="1"/>
</dbReference>
<dbReference type="InterPro" id="IPR013196">
    <property type="entry name" value="HTH_11"/>
</dbReference>
<dbReference type="GO" id="GO:0003677">
    <property type="term" value="F:DNA binding"/>
    <property type="evidence" value="ECO:0007669"/>
    <property type="project" value="UniProtKB-KW"/>
</dbReference>
<dbReference type="Pfam" id="PF13280">
    <property type="entry name" value="WYL"/>
    <property type="match status" value="1"/>
</dbReference>
<dbReference type="InterPro" id="IPR036390">
    <property type="entry name" value="WH_DNA-bd_sf"/>
</dbReference>
<dbReference type="PROSITE" id="PS51000">
    <property type="entry name" value="HTH_DEOR_2"/>
    <property type="match status" value="1"/>
</dbReference>
<dbReference type="InterPro" id="IPR036388">
    <property type="entry name" value="WH-like_DNA-bd_sf"/>
</dbReference>
<dbReference type="PROSITE" id="PS52050">
    <property type="entry name" value="WYL"/>
    <property type="match status" value="1"/>
</dbReference>
<dbReference type="InterPro" id="IPR057727">
    <property type="entry name" value="WCX_dom"/>
</dbReference>
<dbReference type="InterPro" id="IPR018356">
    <property type="entry name" value="Tscrpt_reg_HTH_DeoR_CS"/>
</dbReference>
<protein>
    <submittedName>
        <fullName evidence="5">Unannotated protein</fullName>
    </submittedName>
</protein>
<dbReference type="PANTHER" id="PTHR34580:SF3">
    <property type="entry name" value="PROTEIN PAFB"/>
    <property type="match status" value="1"/>
</dbReference>
<dbReference type="InterPro" id="IPR001034">
    <property type="entry name" value="DeoR_HTH"/>
</dbReference>
<evidence type="ECO:0000256" key="2">
    <source>
        <dbReference type="ARBA" id="ARBA00023125"/>
    </source>
</evidence>
<dbReference type="AlphaFoldDB" id="A0A6J7GVK3"/>
<dbReference type="InterPro" id="IPR028349">
    <property type="entry name" value="PafC-like"/>
</dbReference>
<proteinExistence type="predicted"/>
<name>A0A6J7GVK3_9ZZZZ</name>
<dbReference type="EMBL" id="CAFBMK010000044">
    <property type="protein sequence ID" value="CAB4908313.1"/>
    <property type="molecule type" value="Genomic_DNA"/>
</dbReference>
<dbReference type="SUPFAM" id="SSF46785">
    <property type="entry name" value="Winged helix' DNA-binding domain"/>
    <property type="match status" value="1"/>
</dbReference>
<reference evidence="5" key="1">
    <citation type="submission" date="2020-05" db="EMBL/GenBank/DDBJ databases">
        <authorList>
            <person name="Chiriac C."/>
            <person name="Salcher M."/>
            <person name="Ghai R."/>
            <person name="Kavagutti S V."/>
        </authorList>
    </citation>
    <scope>NUCLEOTIDE SEQUENCE</scope>
</reference>
<keyword evidence="2" id="KW-0238">DNA-binding</keyword>
<dbReference type="PANTHER" id="PTHR34580">
    <property type="match status" value="1"/>
</dbReference>
<dbReference type="InterPro" id="IPR026881">
    <property type="entry name" value="WYL_dom"/>
</dbReference>
<evidence type="ECO:0000256" key="1">
    <source>
        <dbReference type="ARBA" id="ARBA00023015"/>
    </source>
</evidence>
<accession>A0A6J7GVK3</accession>
<dbReference type="InterPro" id="IPR051534">
    <property type="entry name" value="CBASS_pafABC_assoc_protein"/>
</dbReference>
<keyword evidence="1" id="KW-0805">Transcription regulation</keyword>
<dbReference type="Pfam" id="PF25583">
    <property type="entry name" value="WCX"/>
    <property type="match status" value="1"/>
</dbReference>
<dbReference type="Gene3D" id="1.10.10.10">
    <property type="entry name" value="Winged helix-like DNA-binding domain superfamily/Winged helix DNA-binding domain"/>
    <property type="match status" value="1"/>
</dbReference>
<evidence type="ECO:0000259" key="4">
    <source>
        <dbReference type="PROSITE" id="PS51000"/>
    </source>
</evidence>
<evidence type="ECO:0000256" key="3">
    <source>
        <dbReference type="ARBA" id="ARBA00023163"/>
    </source>
</evidence>
<sequence length="335" mass="36243">MLETSARLLRLLSLLQMHRDWTGTQLADELDITPRTVRRDVGKLRSLGYPVNAAPGVAGGYRLGAGSELPPLLLDDDEAVAVAVGLRTAASGSSVAGIEESSLRALAKLDQVLPPALRRRVVAVHAYTVPVPGFGPEEVDAEALSTIAGACRDRLELRFGYGTHDGTRSRRVVEPHRMAHLYGRWYLVAWDQTREDWRTFRVDRITSRLALGRRCPRREPPDADLAAYVLRQVSATRGRYRARVRLHASKASVQPKVPAHFGTLTEIDDECCLLEVGAGWMGGLAVHVASIGVGFTVLEPPEFAEEVRTLAARFAAAVPSAGGDAGADATGGDDR</sequence>
<dbReference type="PROSITE" id="PS00894">
    <property type="entry name" value="HTH_DEOR_1"/>
    <property type="match status" value="1"/>
</dbReference>
<keyword evidence="3" id="KW-0804">Transcription</keyword>
<gene>
    <name evidence="5" type="ORF">UFOPK3564_01052</name>
</gene>
<feature type="domain" description="HTH deoR-type" evidence="4">
    <location>
        <begin position="4"/>
        <end position="59"/>
    </location>
</feature>